<keyword evidence="2" id="KW-1185">Reference proteome</keyword>
<dbReference type="Proteomes" id="UP000011518">
    <property type="component" value="Unassembled WGS sequence"/>
</dbReference>
<reference evidence="2" key="1">
    <citation type="submission" date="2012-07" db="EMBL/GenBank/DDBJ databases">
        <title>Genome of the Chinese tree shrew, a rising model animal genetically related to primates.</title>
        <authorList>
            <person name="Zhang G."/>
            <person name="Fan Y."/>
            <person name="Yao Y."/>
            <person name="Huang Z."/>
        </authorList>
    </citation>
    <scope>NUCLEOTIDE SEQUENCE [LARGE SCALE GENOMIC DNA]</scope>
</reference>
<gene>
    <name evidence="1" type="ORF">TREES_T100003930</name>
</gene>
<evidence type="ECO:0000313" key="2">
    <source>
        <dbReference type="Proteomes" id="UP000011518"/>
    </source>
</evidence>
<dbReference type="AlphaFoldDB" id="L9KZD0"/>
<protein>
    <submittedName>
        <fullName evidence="1">Uncharacterized protein</fullName>
    </submittedName>
</protein>
<dbReference type="EMBL" id="KB320579">
    <property type="protein sequence ID" value="ELW68151.1"/>
    <property type="molecule type" value="Genomic_DNA"/>
</dbReference>
<accession>L9KZD0</accession>
<sequence length="129" mass="13677">MAESQKTTSPGKRGFVGHTRGGTIPLLGKQLCHQPIPEPHSQANDRFLVVKVSPELREVMRTTVEGSVGRGNAPLAVCFDKVEGGGKGRRLCTGHPHTEPVPQPTFHGNCANTELATLQLGLLSTGSCV</sequence>
<evidence type="ECO:0000313" key="1">
    <source>
        <dbReference type="EMBL" id="ELW68151.1"/>
    </source>
</evidence>
<dbReference type="InParanoid" id="L9KZD0"/>
<reference evidence="2" key="2">
    <citation type="journal article" date="2013" name="Nat. Commun.">
        <title>Genome of the Chinese tree shrew.</title>
        <authorList>
            <person name="Fan Y."/>
            <person name="Huang Z.Y."/>
            <person name="Cao C.C."/>
            <person name="Chen C.S."/>
            <person name="Chen Y.X."/>
            <person name="Fan D.D."/>
            <person name="He J."/>
            <person name="Hou H.L."/>
            <person name="Hu L."/>
            <person name="Hu X.T."/>
            <person name="Jiang X.T."/>
            <person name="Lai R."/>
            <person name="Lang Y.S."/>
            <person name="Liang B."/>
            <person name="Liao S.G."/>
            <person name="Mu D."/>
            <person name="Ma Y.Y."/>
            <person name="Niu Y.Y."/>
            <person name="Sun X.Q."/>
            <person name="Xia J.Q."/>
            <person name="Xiao J."/>
            <person name="Xiong Z.Q."/>
            <person name="Xu L."/>
            <person name="Yang L."/>
            <person name="Zhang Y."/>
            <person name="Zhao W."/>
            <person name="Zhao X.D."/>
            <person name="Zheng Y.T."/>
            <person name="Zhou J.M."/>
            <person name="Zhu Y.B."/>
            <person name="Zhang G.J."/>
            <person name="Wang J."/>
            <person name="Yao Y.G."/>
        </authorList>
    </citation>
    <scope>NUCLEOTIDE SEQUENCE [LARGE SCALE GENOMIC DNA]</scope>
</reference>
<name>L9KZD0_TUPCH</name>
<organism evidence="1 2">
    <name type="scientific">Tupaia chinensis</name>
    <name type="common">Chinese tree shrew</name>
    <name type="synonym">Tupaia belangeri chinensis</name>
    <dbReference type="NCBI Taxonomy" id="246437"/>
    <lineage>
        <taxon>Eukaryota</taxon>
        <taxon>Metazoa</taxon>
        <taxon>Chordata</taxon>
        <taxon>Craniata</taxon>
        <taxon>Vertebrata</taxon>
        <taxon>Euteleostomi</taxon>
        <taxon>Mammalia</taxon>
        <taxon>Eutheria</taxon>
        <taxon>Euarchontoglires</taxon>
        <taxon>Scandentia</taxon>
        <taxon>Tupaiidae</taxon>
        <taxon>Tupaia</taxon>
    </lineage>
</organism>
<proteinExistence type="predicted"/>